<accession>A0A6J5LC21</accession>
<sequence length="71" mass="8485">MAYVTAEVELDEFDLEDMAKHLQANGYEVFERNTNRPQDELLSKMYELYRNNKPIDEHLRKLFYTTLGRIG</sequence>
<evidence type="ECO:0000313" key="2">
    <source>
        <dbReference type="EMBL" id="CAB4134756.1"/>
    </source>
</evidence>
<dbReference type="EMBL" id="LR796243">
    <property type="protein sequence ID" value="CAB4130490.1"/>
    <property type="molecule type" value="Genomic_DNA"/>
</dbReference>
<dbReference type="EMBL" id="LR796293">
    <property type="protein sequence ID" value="CAB4134756.1"/>
    <property type="molecule type" value="Genomic_DNA"/>
</dbReference>
<proteinExistence type="predicted"/>
<reference evidence="1" key="1">
    <citation type="submission" date="2020-04" db="EMBL/GenBank/DDBJ databases">
        <authorList>
            <person name="Chiriac C."/>
            <person name="Salcher M."/>
            <person name="Ghai R."/>
            <person name="Kavagutti S V."/>
        </authorList>
    </citation>
    <scope>NUCLEOTIDE SEQUENCE</scope>
</reference>
<protein>
    <submittedName>
        <fullName evidence="1">Uncharacterized protein</fullName>
    </submittedName>
</protein>
<gene>
    <name evidence="1" type="ORF">UFOVP121_5</name>
    <name evidence="2" type="ORF">UFOVP277_10</name>
</gene>
<organism evidence="1">
    <name type="scientific">uncultured Caudovirales phage</name>
    <dbReference type="NCBI Taxonomy" id="2100421"/>
    <lineage>
        <taxon>Viruses</taxon>
        <taxon>Duplodnaviria</taxon>
        <taxon>Heunggongvirae</taxon>
        <taxon>Uroviricota</taxon>
        <taxon>Caudoviricetes</taxon>
        <taxon>Peduoviridae</taxon>
        <taxon>Maltschvirus</taxon>
        <taxon>Maltschvirus maltsch</taxon>
    </lineage>
</organism>
<evidence type="ECO:0000313" key="1">
    <source>
        <dbReference type="EMBL" id="CAB4130490.1"/>
    </source>
</evidence>
<name>A0A6J5LC21_9CAUD</name>